<feature type="transmembrane region" description="Helical" evidence="1">
    <location>
        <begin position="344"/>
        <end position="365"/>
    </location>
</feature>
<protein>
    <recommendedName>
        <fullName evidence="4">Dolichyl-phosphate-mannose-protein mannosyltransferase</fullName>
    </recommendedName>
</protein>
<keyword evidence="1" id="KW-1133">Transmembrane helix</keyword>
<feature type="transmembrane region" description="Helical" evidence="1">
    <location>
        <begin position="377"/>
        <end position="395"/>
    </location>
</feature>
<feature type="transmembrane region" description="Helical" evidence="1">
    <location>
        <begin position="7"/>
        <end position="27"/>
    </location>
</feature>
<evidence type="ECO:0008006" key="4">
    <source>
        <dbReference type="Google" id="ProtNLM"/>
    </source>
</evidence>
<evidence type="ECO:0000256" key="1">
    <source>
        <dbReference type="SAM" id="Phobius"/>
    </source>
</evidence>
<feature type="transmembrane region" description="Helical" evidence="1">
    <location>
        <begin position="321"/>
        <end position="338"/>
    </location>
</feature>
<proteinExistence type="predicted"/>
<keyword evidence="1" id="KW-0812">Transmembrane</keyword>
<keyword evidence="3" id="KW-1185">Reference proteome</keyword>
<dbReference type="Proteomes" id="UP000524404">
    <property type="component" value="Unassembled WGS sequence"/>
</dbReference>
<comment type="caution">
    <text evidence="2">The sequence shown here is derived from an EMBL/GenBank/DDBJ whole genome shotgun (WGS) entry which is preliminary data.</text>
</comment>
<feature type="transmembrane region" description="Helical" evidence="1">
    <location>
        <begin position="119"/>
        <end position="137"/>
    </location>
</feature>
<gene>
    <name evidence="2" type="ORF">HNP25_003162</name>
</gene>
<evidence type="ECO:0000313" key="3">
    <source>
        <dbReference type="Proteomes" id="UP000524404"/>
    </source>
</evidence>
<dbReference type="EMBL" id="JACHKT010000024">
    <property type="protein sequence ID" value="MBB6004499.1"/>
    <property type="molecule type" value="Genomic_DNA"/>
</dbReference>
<name>A0A841ESW3_9BACT</name>
<organism evidence="2 3">
    <name type="scientific">Arcicella rosea</name>
    <dbReference type="NCBI Taxonomy" id="502909"/>
    <lineage>
        <taxon>Bacteria</taxon>
        <taxon>Pseudomonadati</taxon>
        <taxon>Bacteroidota</taxon>
        <taxon>Cytophagia</taxon>
        <taxon>Cytophagales</taxon>
        <taxon>Flectobacillaceae</taxon>
        <taxon>Arcicella</taxon>
    </lineage>
</organism>
<dbReference type="RefSeq" id="WP_184135529.1">
    <property type="nucleotide sequence ID" value="NZ_JACHKT010000024.1"/>
</dbReference>
<evidence type="ECO:0000313" key="2">
    <source>
        <dbReference type="EMBL" id="MBB6004499.1"/>
    </source>
</evidence>
<feature type="transmembrane region" description="Helical" evidence="1">
    <location>
        <begin position="285"/>
        <end position="314"/>
    </location>
</feature>
<feature type="transmembrane region" description="Helical" evidence="1">
    <location>
        <begin position="241"/>
        <end position="265"/>
    </location>
</feature>
<reference evidence="2 3" key="1">
    <citation type="submission" date="2020-08" db="EMBL/GenBank/DDBJ databases">
        <title>Functional genomics of gut bacteria from endangered species of beetles.</title>
        <authorList>
            <person name="Carlos-Shanley C."/>
        </authorList>
    </citation>
    <scope>NUCLEOTIDE SEQUENCE [LARGE SCALE GENOMIC DNA]</scope>
    <source>
        <strain evidence="2 3">S00070</strain>
    </source>
</reference>
<accession>A0A841ESW3</accession>
<sequence length="580" mass="66828">MNFYKNLPIIATVTLLLFSILSVYYGIISPPPLVTYTTDEHFISESGVFLWYGCTPRTLEWAGLPSIFIAYTLFIVQCMSQIVSHFSELHQITDFLKVFDDNAYYYLNHRNEFVLWERAAQIIIVGIILFNTVRFILKSTHFLLTNHTKVILVLLCISVESIWVTITLIRPEAISGSLFIYIILRILFSEKITPQIATTIVILFIVTVSQRLIFLFITPFIIGSLAVHLRAQKIAFKTYLNYFLVILFALFTFIPFALTDTFVVLKSFFGVIFIKMHQSPMPTFFNYAFILDFLTSPTNIFFSVCTVVGAWFLLKVYPSKTIILMYIGNLLFFLFTSLKSAQLYPSHLFPATMMSIILIGFGFVAVVQTQKEYLKKYLVTVFCLLLIANSGYGVYSNNKRMTAEQINLAEAIKWINSLDNNETIALELDFDGFIPKNLACLEREKHANISEAYRVDKLSKLLKIQVSDATQQVNALPIIAQAFASEDEKLMDVEYQILLKNVHTDSSKRFNTYYFFDTSSMMSHCMVRDEAYQKFEENQYHYLISAKQLDKYKPIKAFEKDGGGKYWVYEQKGFSKVLAE</sequence>
<keyword evidence="1" id="KW-0472">Membrane</keyword>
<feature type="transmembrane region" description="Helical" evidence="1">
    <location>
        <begin position="149"/>
        <end position="169"/>
    </location>
</feature>
<dbReference type="AlphaFoldDB" id="A0A841ESW3"/>